<reference evidence="2" key="1">
    <citation type="submission" date="2020-11" db="EMBL/GenBank/DDBJ databases">
        <title>Adaptations for nitrogen fixation in a non-lichenized fungal sporocarp promotes dispersal by wood-feeding termites.</title>
        <authorList>
            <consortium name="DOE Joint Genome Institute"/>
            <person name="Koch R.A."/>
            <person name="Yoon G."/>
            <person name="Arayal U."/>
            <person name="Lail K."/>
            <person name="Amirebrahimi M."/>
            <person name="Labutti K."/>
            <person name="Lipzen A."/>
            <person name="Riley R."/>
            <person name="Barry K."/>
            <person name="Henrissat B."/>
            <person name="Grigoriev I.V."/>
            <person name="Herr J.R."/>
            <person name="Aime M.C."/>
        </authorList>
    </citation>
    <scope>NUCLEOTIDE SEQUENCE</scope>
    <source>
        <strain evidence="2">MCA 3950</strain>
    </source>
</reference>
<comment type="caution">
    <text evidence="2">The sequence shown here is derived from an EMBL/GenBank/DDBJ whole genome shotgun (WGS) entry which is preliminary data.</text>
</comment>
<evidence type="ECO:0000256" key="1">
    <source>
        <dbReference type="SAM" id="Phobius"/>
    </source>
</evidence>
<protein>
    <submittedName>
        <fullName evidence="2">Uncharacterized protein</fullName>
    </submittedName>
</protein>
<accession>A0A9P8B0M3</accession>
<evidence type="ECO:0000313" key="3">
    <source>
        <dbReference type="Proteomes" id="UP000812287"/>
    </source>
</evidence>
<dbReference type="Proteomes" id="UP000812287">
    <property type="component" value="Unassembled WGS sequence"/>
</dbReference>
<keyword evidence="3" id="KW-1185">Reference proteome</keyword>
<evidence type="ECO:0000313" key="2">
    <source>
        <dbReference type="EMBL" id="KAG7453277.1"/>
    </source>
</evidence>
<keyword evidence="1" id="KW-0812">Transmembrane</keyword>
<gene>
    <name evidence="2" type="ORF">BT62DRAFT_57545</name>
</gene>
<dbReference type="GeneID" id="66103751"/>
<keyword evidence="1" id="KW-0472">Membrane</keyword>
<sequence>MLVHILASYPKLFRVTFFSPALLSSISWARVLSATNVKTARFARLKDVHVWCNGREALPVFLVQSQLMLSCHGFVAFAFLAIGKETWIWLTRDMLS</sequence>
<name>A0A9P8B0M3_9AGAR</name>
<organism evidence="2 3">
    <name type="scientific">Guyanagaster necrorhizus</name>
    <dbReference type="NCBI Taxonomy" id="856835"/>
    <lineage>
        <taxon>Eukaryota</taxon>
        <taxon>Fungi</taxon>
        <taxon>Dikarya</taxon>
        <taxon>Basidiomycota</taxon>
        <taxon>Agaricomycotina</taxon>
        <taxon>Agaricomycetes</taxon>
        <taxon>Agaricomycetidae</taxon>
        <taxon>Agaricales</taxon>
        <taxon>Marasmiineae</taxon>
        <taxon>Physalacriaceae</taxon>
        <taxon>Guyanagaster</taxon>
    </lineage>
</organism>
<dbReference type="AlphaFoldDB" id="A0A9P8B0M3"/>
<feature type="transmembrane region" description="Helical" evidence="1">
    <location>
        <begin position="57"/>
        <end position="82"/>
    </location>
</feature>
<dbReference type="RefSeq" id="XP_043046777.1">
    <property type="nucleotide sequence ID" value="XM_043181455.1"/>
</dbReference>
<dbReference type="EMBL" id="MU250523">
    <property type="protein sequence ID" value="KAG7453277.1"/>
    <property type="molecule type" value="Genomic_DNA"/>
</dbReference>
<proteinExistence type="predicted"/>
<keyword evidence="1" id="KW-1133">Transmembrane helix</keyword>